<organism evidence="1 2">
    <name type="scientific">Providencia phage PSTCR2</name>
    <dbReference type="NCBI Taxonomy" id="2783544"/>
    <lineage>
        <taxon>Viruses</taxon>
        <taxon>Duplodnaviria</taxon>
        <taxon>Heunggongvirae</taxon>
        <taxon>Uroviricota</taxon>
        <taxon>Caudoviricetes</taxon>
        <taxon>Autographivirales</taxon>
        <taxon>Autotranscriptaviridae</taxon>
        <taxon>Studiervirinae</taxon>
        <taxon>Solymavirus</taxon>
        <taxon>Solymavirus PSTCR2</taxon>
    </lineage>
</organism>
<sequence>MAKQRYEVQLAKECHRPVVASILHESDMHRHEDKELFVENFCEYCEEMDADNECIIVDTDSQEVVGGVLIMGTRSLHYHGYGASIQVVSSIDSVITNGKILKRLIDQCFSVDGINWVVTYKHLPNGNVLEVYRTKKETN</sequence>
<evidence type="ECO:0000313" key="1">
    <source>
        <dbReference type="EMBL" id="QPB11919.1"/>
    </source>
</evidence>
<evidence type="ECO:0000313" key="2">
    <source>
        <dbReference type="Proteomes" id="UP000663070"/>
    </source>
</evidence>
<proteinExistence type="predicted"/>
<keyword evidence="2" id="KW-1185">Reference proteome</keyword>
<name>A0A873WN03_9CAUD</name>
<dbReference type="EMBL" id="MW057854">
    <property type="protein sequence ID" value="QPB11919.1"/>
    <property type="molecule type" value="Genomic_DNA"/>
</dbReference>
<protein>
    <submittedName>
        <fullName evidence="1">Uncharacterized protein</fullName>
    </submittedName>
</protein>
<dbReference type="Proteomes" id="UP000663070">
    <property type="component" value="Segment"/>
</dbReference>
<accession>A0A873WN03</accession>
<reference evidence="1" key="1">
    <citation type="submission" date="2020-10" db="EMBL/GenBank/DDBJ databases">
        <title>Novel bacteriophages targeting Providencia spp. as potential agents for phage therapy.</title>
        <authorList>
            <person name="Rakov C."/>
            <person name="Alkalay-Oren S."/>
            <person name="Coppenhagen-Glazer S."/>
            <person name="Hazan R."/>
        </authorList>
    </citation>
    <scope>NUCLEOTIDE SEQUENCE</scope>
</reference>